<keyword evidence="6" id="KW-0812">Transmembrane</keyword>
<comment type="similarity">
    <text evidence="3 10">Belongs to the FliL family.</text>
</comment>
<evidence type="ECO:0000313" key="11">
    <source>
        <dbReference type="EMBL" id="MBK5897488.1"/>
    </source>
</evidence>
<dbReference type="RefSeq" id="WP_208428965.1">
    <property type="nucleotide sequence ID" value="NZ_JAEPRJ010000001.1"/>
</dbReference>
<dbReference type="Pfam" id="PF03748">
    <property type="entry name" value="FliL"/>
    <property type="match status" value="1"/>
</dbReference>
<evidence type="ECO:0000256" key="4">
    <source>
        <dbReference type="ARBA" id="ARBA00022475"/>
    </source>
</evidence>
<keyword evidence="4 10" id="KW-1003">Cell membrane</keyword>
<name>A0ABS1J1T4_9FIRM</name>
<evidence type="ECO:0000256" key="5">
    <source>
        <dbReference type="ARBA" id="ARBA00022500"/>
    </source>
</evidence>
<evidence type="ECO:0000256" key="1">
    <source>
        <dbReference type="ARBA" id="ARBA00002254"/>
    </source>
</evidence>
<dbReference type="InterPro" id="IPR005503">
    <property type="entry name" value="FliL"/>
</dbReference>
<keyword evidence="11" id="KW-0282">Flagellum</keyword>
<keyword evidence="12" id="KW-1185">Reference proteome</keyword>
<sequence>MKKNMLTIVAIALSLMNLILTAVIMLSVVSSAKATNALVSNIASIIDLELENDTSKNKVSISDMDVVTFDKSLQINLKGSGDGKDHYAVIDQISLYLIKTEDDYKTISESMKNADTKSGYESTIDEIVSNQFSQYTKEEVQNNREAIKAAVLKAIQEKFGTQTMAEIAFKNLRLQ</sequence>
<keyword evidence="11" id="KW-0969">Cilium</keyword>
<keyword evidence="7 10" id="KW-0283">Flagellar rotation</keyword>
<keyword evidence="9 10" id="KW-0472">Membrane</keyword>
<gene>
    <name evidence="11" type="ORF">JJN12_06815</name>
</gene>
<proteinExistence type="inferred from homology"/>
<evidence type="ECO:0000313" key="12">
    <source>
        <dbReference type="Proteomes" id="UP000604730"/>
    </source>
</evidence>
<dbReference type="Proteomes" id="UP000604730">
    <property type="component" value="Unassembled WGS sequence"/>
</dbReference>
<comment type="caution">
    <text evidence="11">The sequence shown here is derived from an EMBL/GenBank/DDBJ whole genome shotgun (WGS) entry which is preliminary data.</text>
</comment>
<evidence type="ECO:0000256" key="8">
    <source>
        <dbReference type="ARBA" id="ARBA00022989"/>
    </source>
</evidence>
<organism evidence="11 12">
    <name type="scientific">Catonella massiliensis</name>
    <dbReference type="NCBI Taxonomy" id="2799636"/>
    <lineage>
        <taxon>Bacteria</taxon>
        <taxon>Bacillati</taxon>
        <taxon>Bacillota</taxon>
        <taxon>Clostridia</taxon>
        <taxon>Lachnospirales</taxon>
        <taxon>Lachnospiraceae</taxon>
        <taxon>Catonella</taxon>
    </lineage>
</organism>
<reference evidence="11 12" key="1">
    <citation type="submission" date="2021-01" db="EMBL/GenBank/DDBJ databases">
        <title>Isolation and description of Catonella massiliensis sp. nov., a novel Catonella species, isolated from a stable periodontitis subject.</title>
        <authorList>
            <person name="Antezack A."/>
            <person name="Boxberger M."/>
            <person name="La Scola B."/>
            <person name="Monnet-Corti V."/>
        </authorList>
    </citation>
    <scope>NUCLEOTIDE SEQUENCE [LARGE SCALE GENOMIC DNA]</scope>
    <source>
        <strain evidence="11 12">Marseille-Q4567</strain>
    </source>
</reference>
<comment type="function">
    <text evidence="1 10">Controls the rotational direction of flagella during chemotaxis.</text>
</comment>
<evidence type="ECO:0000256" key="3">
    <source>
        <dbReference type="ARBA" id="ARBA00008281"/>
    </source>
</evidence>
<protein>
    <recommendedName>
        <fullName evidence="10">Flagellar protein FliL</fullName>
    </recommendedName>
</protein>
<evidence type="ECO:0000256" key="2">
    <source>
        <dbReference type="ARBA" id="ARBA00004162"/>
    </source>
</evidence>
<keyword evidence="8" id="KW-1133">Transmembrane helix</keyword>
<dbReference type="EMBL" id="JAEPRJ010000001">
    <property type="protein sequence ID" value="MBK5897488.1"/>
    <property type="molecule type" value="Genomic_DNA"/>
</dbReference>
<evidence type="ECO:0000256" key="6">
    <source>
        <dbReference type="ARBA" id="ARBA00022692"/>
    </source>
</evidence>
<keyword evidence="11" id="KW-0966">Cell projection</keyword>
<evidence type="ECO:0000256" key="10">
    <source>
        <dbReference type="RuleBase" id="RU364125"/>
    </source>
</evidence>
<comment type="subcellular location">
    <subcellularLocation>
        <location evidence="2">Cell membrane</location>
        <topology evidence="2">Single-pass membrane protein</topology>
    </subcellularLocation>
</comment>
<evidence type="ECO:0000256" key="9">
    <source>
        <dbReference type="ARBA" id="ARBA00023136"/>
    </source>
</evidence>
<keyword evidence="5 10" id="KW-0145">Chemotaxis</keyword>
<evidence type="ECO:0000256" key="7">
    <source>
        <dbReference type="ARBA" id="ARBA00022779"/>
    </source>
</evidence>
<accession>A0ABS1J1T4</accession>